<dbReference type="EMBL" id="LR796310">
    <property type="protein sequence ID" value="CAB4136327.1"/>
    <property type="molecule type" value="Genomic_DNA"/>
</dbReference>
<feature type="transmembrane region" description="Helical" evidence="1">
    <location>
        <begin position="12"/>
        <end position="44"/>
    </location>
</feature>
<evidence type="ECO:0000313" key="4">
    <source>
        <dbReference type="EMBL" id="CAB4182715.1"/>
    </source>
</evidence>
<dbReference type="EMBL" id="LR797297">
    <property type="protein sequence ID" value="CAB4200090.1"/>
    <property type="molecule type" value="Genomic_DNA"/>
</dbReference>
<accession>A0A6J5PPS5</accession>
<organism evidence="3">
    <name type="scientific">uncultured Caudovirales phage</name>
    <dbReference type="NCBI Taxonomy" id="2100421"/>
    <lineage>
        <taxon>Viruses</taxon>
        <taxon>Duplodnaviria</taxon>
        <taxon>Heunggongvirae</taxon>
        <taxon>Uroviricota</taxon>
        <taxon>Caudoviricetes</taxon>
        <taxon>Peduoviridae</taxon>
        <taxon>Maltschvirus</taxon>
        <taxon>Maltschvirus maltsch</taxon>
    </lineage>
</organism>
<dbReference type="EMBL" id="LR798381">
    <property type="protein sequence ID" value="CAB5227907.1"/>
    <property type="molecule type" value="Genomic_DNA"/>
</dbReference>
<evidence type="ECO:0000256" key="1">
    <source>
        <dbReference type="SAM" id="Phobius"/>
    </source>
</evidence>
<evidence type="ECO:0000313" key="2">
    <source>
        <dbReference type="EMBL" id="CAB4136327.1"/>
    </source>
</evidence>
<dbReference type="EMBL" id="LR797034">
    <property type="protein sequence ID" value="CAB4182715.1"/>
    <property type="molecule type" value="Genomic_DNA"/>
</dbReference>
<sequence length="52" mass="5638">MTNYEVFLGFSALVILDGAMLICNATGCLVWLLLAVISLTGMFVSGNRELQK</sequence>
<dbReference type="EMBL" id="LR797400">
    <property type="protein sequence ID" value="CAB4213522.1"/>
    <property type="molecule type" value="Genomic_DNA"/>
</dbReference>
<protein>
    <submittedName>
        <fullName evidence="3">Uncharacterized protein</fullName>
    </submittedName>
</protein>
<reference evidence="3" key="1">
    <citation type="submission" date="2020-05" db="EMBL/GenBank/DDBJ databases">
        <authorList>
            <person name="Chiriac C."/>
            <person name="Salcher M."/>
            <person name="Ghai R."/>
            <person name="Kavagutti S V."/>
        </authorList>
    </citation>
    <scope>NUCLEOTIDE SEQUENCE</scope>
</reference>
<gene>
    <name evidence="4" type="ORF">UFOVP1094_20</name>
    <name evidence="5" type="ORF">UFOVP1342_20</name>
    <name evidence="6" type="ORF">UFOVP1450_38</name>
    <name evidence="7" type="ORF">UFOVP1539_8</name>
    <name evidence="2" type="ORF">UFOVP297_51</name>
    <name evidence="3" type="ORF">UFOVP917_18</name>
</gene>
<keyword evidence="1" id="KW-0812">Transmembrane</keyword>
<name>A0A6J5PPS5_9CAUD</name>
<evidence type="ECO:0000313" key="7">
    <source>
        <dbReference type="EMBL" id="CAB5227907.1"/>
    </source>
</evidence>
<evidence type="ECO:0000313" key="3">
    <source>
        <dbReference type="EMBL" id="CAB4171225.1"/>
    </source>
</evidence>
<dbReference type="EMBL" id="LR796863">
    <property type="protein sequence ID" value="CAB4171225.1"/>
    <property type="molecule type" value="Genomic_DNA"/>
</dbReference>
<keyword evidence="1" id="KW-0472">Membrane</keyword>
<keyword evidence="1" id="KW-1133">Transmembrane helix</keyword>
<evidence type="ECO:0000313" key="6">
    <source>
        <dbReference type="EMBL" id="CAB4213522.1"/>
    </source>
</evidence>
<proteinExistence type="predicted"/>
<evidence type="ECO:0000313" key="5">
    <source>
        <dbReference type="EMBL" id="CAB4200090.1"/>
    </source>
</evidence>